<reference evidence="1 2" key="1">
    <citation type="submission" date="2021-03" db="EMBL/GenBank/DDBJ databases">
        <title>Genome sequencing of Marinobacter sp. LPB0319.</title>
        <authorList>
            <person name="Kim J."/>
        </authorList>
    </citation>
    <scope>NUCLEOTIDE SEQUENCE [LARGE SCALE GENOMIC DNA]</scope>
    <source>
        <strain evidence="1 2">LPB0319</strain>
    </source>
</reference>
<organism evidence="1 2">
    <name type="scientific">Marinobacter salinisoli</name>
    <dbReference type="NCBI Taxonomy" id="2769486"/>
    <lineage>
        <taxon>Bacteria</taxon>
        <taxon>Pseudomonadati</taxon>
        <taxon>Pseudomonadota</taxon>
        <taxon>Gammaproteobacteria</taxon>
        <taxon>Pseudomonadales</taxon>
        <taxon>Marinobacteraceae</taxon>
        <taxon>Marinobacter</taxon>
    </lineage>
</organism>
<dbReference type="EMBL" id="CP071247">
    <property type="protein sequence ID" value="QSP93344.1"/>
    <property type="molecule type" value="Genomic_DNA"/>
</dbReference>
<evidence type="ECO:0000313" key="2">
    <source>
        <dbReference type="Proteomes" id="UP000663555"/>
    </source>
</evidence>
<dbReference type="Pfam" id="PF13710">
    <property type="entry name" value="ACT_5"/>
    <property type="match status" value="1"/>
</dbReference>
<dbReference type="RefSeq" id="WP_206642569.1">
    <property type="nucleotide sequence ID" value="NZ_CP071247.1"/>
</dbReference>
<accession>A0ABX7MPP8</accession>
<gene>
    <name evidence="1" type="ORF">LPB19_08850</name>
</gene>
<keyword evidence="2" id="KW-1185">Reference proteome</keyword>
<dbReference type="InterPro" id="IPR045865">
    <property type="entry name" value="ACT-like_dom_sf"/>
</dbReference>
<dbReference type="Proteomes" id="UP000663555">
    <property type="component" value="Chromosome"/>
</dbReference>
<dbReference type="Gene3D" id="3.30.70.260">
    <property type="match status" value="1"/>
</dbReference>
<dbReference type="SUPFAM" id="SSF55021">
    <property type="entry name" value="ACT-like"/>
    <property type="match status" value="1"/>
</dbReference>
<sequence>MNPTTHPSTNGSYAIACTMTHEAAAMERLCQVIRIRGFRIVQMAVDAAGEQLNIAMTLEGTRPISMLKSQLEKLHTVAEVVLQEPMARTKTA</sequence>
<proteinExistence type="predicted"/>
<name>A0ABX7MPP8_9GAMM</name>
<evidence type="ECO:0000313" key="1">
    <source>
        <dbReference type="EMBL" id="QSP93344.1"/>
    </source>
</evidence>
<protein>
    <submittedName>
        <fullName evidence="1">ACT domain-containing protein</fullName>
    </submittedName>
</protein>